<dbReference type="InterPro" id="IPR020845">
    <property type="entry name" value="AMP-binding_CS"/>
</dbReference>
<evidence type="ECO:0000256" key="2">
    <source>
        <dbReference type="ARBA" id="ARBA00006432"/>
    </source>
</evidence>
<comment type="pathway">
    <text evidence="1">Phytoalexin biosynthesis; 3,4',5-trihydroxystilbene biosynthesis; 3,4',5-trihydroxystilbene from trans-4-coumarate: step 1/2.</text>
</comment>
<feature type="domain" description="AMP-dependent synthetase/ligase" evidence="10">
    <location>
        <begin position="109"/>
        <end position="512"/>
    </location>
</feature>
<evidence type="ECO:0000256" key="7">
    <source>
        <dbReference type="ARBA" id="ARBA00023051"/>
    </source>
</evidence>
<dbReference type="Proteomes" id="UP001161247">
    <property type="component" value="Chromosome 4"/>
</dbReference>
<organism evidence="11 12">
    <name type="scientific">Oldenlandia corymbosa var. corymbosa</name>
    <dbReference type="NCBI Taxonomy" id="529605"/>
    <lineage>
        <taxon>Eukaryota</taxon>
        <taxon>Viridiplantae</taxon>
        <taxon>Streptophyta</taxon>
        <taxon>Embryophyta</taxon>
        <taxon>Tracheophyta</taxon>
        <taxon>Spermatophyta</taxon>
        <taxon>Magnoliopsida</taxon>
        <taxon>eudicotyledons</taxon>
        <taxon>Gunneridae</taxon>
        <taxon>Pentapetalae</taxon>
        <taxon>asterids</taxon>
        <taxon>lamiids</taxon>
        <taxon>Gentianales</taxon>
        <taxon>Rubiaceae</taxon>
        <taxon>Rubioideae</taxon>
        <taxon>Spermacoceae</taxon>
        <taxon>Hedyotis-Oldenlandia complex</taxon>
        <taxon>Oldenlandia</taxon>
    </lineage>
</organism>
<comment type="similarity">
    <text evidence="2 9">Belongs to the ATP-dependent AMP-binding enzyme family.</text>
</comment>
<evidence type="ECO:0000256" key="4">
    <source>
        <dbReference type="ARBA" id="ARBA00022741"/>
    </source>
</evidence>
<gene>
    <name evidence="11" type="ORF">OLC1_LOCUS11606</name>
</gene>
<protein>
    <recommendedName>
        <fullName evidence="8 9">Long-chain-fatty-acid--CoA ligase</fullName>
        <ecNumber evidence="8 9">6.2.1.3</ecNumber>
    </recommendedName>
</protein>
<dbReference type="AlphaFoldDB" id="A0AAV1D2Y1"/>
<evidence type="ECO:0000313" key="11">
    <source>
        <dbReference type="EMBL" id="CAI9102220.1"/>
    </source>
</evidence>
<dbReference type="PANTHER" id="PTHR43272:SF90">
    <property type="entry name" value="LONG CHAIN ACYL-COA SYNTHETASE 7, PEROXISOMAL"/>
    <property type="match status" value="1"/>
</dbReference>
<evidence type="ECO:0000256" key="3">
    <source>
        <dbReference type="ARBA" id="ARBA00022598"/>
    </source>
</evidence>
<dbReference type="GO" id="GO:0009698">
    <property type="term" value="P:phenylpropanoid metabolic process"/>
    <property type="evidence" value="ECO:0007669"/>
    <property type="project" value="UniProtKB-KW"/>
</dbReference>
<dbReference type="InterPro" id="IPR000873">
    <property type="entry name" value="AMP-dep_synth/lig_dom"/>
</dbReference>
<evidence type="ECO:0000256" key="8">
    <source>
        <dbReference type="ARBA" id="ARBA00026121"/>
    </source>
</evidence>
<evidence type="ECO:0000256" key="6">
    <source>
        <dbReference type="ARBA" id="ARBA00022840"/>
    </source>
</evidence>
<dbReference type="GO" id="GO:0016020">
    <property type="term" value="C:membrane"/>
    <property type="evidence" value="ECO:0007669"/>
    <property type="project" value="TreeGrafter"/>
</dbReference>
<evidence type="ECO:0000259" key="10">
    <source>
        <dbReference type="Pfam" id="PF00501"/>
    </source>
</evidence>
<dbReference type="Gene3D" id="3.40.50.12780">
    <property type="entry name" value="N-terminal domain of ligase-like"/>
    <property type="match status" value="1"/>
</dbReference>
<proteinExistence type="inferred from homology"/>
<keyword evidence="9" id="KW-0443">Lipid metabolism</keyword>
<evidence type="ECO:0000256" key="1">
    <source>
        <dbReference type="ARBA" id="ARBA00004930"/>
    </source>
</evidence>
<name>A0AAV1D2Y1_OLDCO</name>
<dbReference type="Pfam" id="PF00501">
    <property type="entry name" value="AMP-binding"/>
    <property type="match status" value="1"/>
</dbReference>
<keyword evidence="3 9" id="KW-0436">Ligase</keyword>
<dbReference type="EMBL" id="OX459121">
    <property type="protein sequence ID" value="CAI9102220.1"/>
    <property type="molecule type" value="Genomic_DNA"/>
</dbReference>
<evidence type="ECO:0000313" key="12">
    <source>
        <dbReference type="Proteomes" id="UP001161247"/>
    </source>
</evidence>
<keyword evidence="5 9" id="KW-0276">Fatty acid metabolism</keyword>
<dbReference type="GO" id="GO:0004467">
    <property type="term" value="F:long-chain fatty acid-CoA ligase activity"/>
    <property type="evidence" value="ECO:0007669"/>
    <property type="project" value="UniProtKB-EC"/>
</dbReference>
<sequence length="700" mass="77469">MMATELVMAERRLRAIQSHLIPATTHNSSVEIHPNPTAGEFYQGQRYSVVLPEKLQTGKWNVYRSAVSPVKLVERFPDHPEIATLHDNFIHAVEAFQDYKYLGTRIRVDGSIGEYKWMTYGEVSTARTAIGSGLYNHGIQPGSCVGLYFINRPEWLIVDHACSAYSYISVPLYDTLGPDAVKFIVGHADVQAIFCVPTTLNTLLSFLSEIPSVRVIVVVGGVDEHLPSLPATARVKVISYSKLLDQGRRNVQPFCPPKANDIATICYTSGTTGTPKGVVLSHANLIASVAGMSHAVKFYSSDIYISYLPLAHIYERANQIMSVYFGVAIGFYQGDNLKLMDDLAALRPTIFCSVPRLYNRIYAGITNAVKTSGALKERLFNAAYNSKKQAIMNGRRPSPMWDRLVFNKIKDKLGGRVRFMGSGASPLSPDIMEFLRVCFGCRVTEGYGMTETSCVISSMDDGDISTGHVGSPNPACEIKLVDVPEMNYTSDDQPHPRGEICVRGPIVFQGYYKDEVQTREVMDEDGWLHTGDIGLWLPGGRLKIIDRKKNIFKLAQGEYIAPEKIENVYAKCKFVAQCFVYGDSFNSSLVAVVSVDPDVLREWATSEGIKFQDLEQLCSDPRAKAAVLADMDAVGREAQLRGFEFAKAVTLVSEPFTLENGLLTPTFKIKRPQAKAYFQQAISDMYASLSTADPRPQSAL</sequence>
<dbReference type="PANTHER" id="PTHR43272">
    <property type="entry name" value="LONG-CHAIN-FATTY-ACID--COA LIGASE"/>
    <property type="match status" value="1"/>
</dbReference>
<keyword evidence="4 9" id="KW-0547">Nucleotide-binding</keyword>
<dbReference type="EC" id="6.2.1.3" evidence="8 9"/>
<reference evidence="11" key="1">
    <citation type="submission" date="2023-03" db="EMBL/GenBank/DDBJ databases">
        <authorList>
            <person name="Julca I."/>
        </authorList>
    </citation>
    <scope>NUCLEOTIDE SEQUENCE</scope>
</reference>
<accession>A0AAV1D2Y1</accession>
<evidence type="ECO:0000256" key="5">
    <source>
        <dbReference type="ARBA" id="ARBA00022832"/>
    </source>
</evidence>
<evidence type="ECO:0000256" key="9">
    <source>
        <dbReference type="RuleBase" id="RU369030"/>
    </source>
</evidence>
<keyword evidence="7" id="KW-0587">Phenylpropanoid metabolism</keyword>
<dbReference type="GO" id="GO:0005783">
    <property type="term" value="C:endoplasmic reticulum"/>
    <property type="evidence" value="ECO:0007669"/>
    <property type="project" value="TreeGrafter"/>
</dbReference>
<dbReference type="SUPFAM" id="SSF56801">
    <property type="entry name" value="Acetyl-CoA synthetase-like"/>
    <property type="match status" value="1"/>
</dbReference>
<keyword evidence="12" id="KW-1185">Reference proteome</keyword>
<comment type="catalytic activity">
    <reaction evidence="9">
        <text>a long-chain fatty acid + ATP + CoA = a long-chain fatty acyl-CoA + AMP + diphosphate</text>
        <dbReference type="Rhea" id="RHEA:15421"/>
        <dbReference type="ChEBI" id="CHEBI:30616"/>
        <dbReference type="ChEBI" id="CHEBI:33019"/>
        <dbReference type="ChEBI" id="CHEBI:57287"/>
        <dbReference type="ChEBI" id="CHEBI:57560"/>
        <dbReference type="ChEBI" id="CHEBI:83139"/>
        <dbReference type="ChEBI" id="CHEBI:456215"/>
        <dbReference type="EC" id="6.2.1.3"/>
    </reaction>
</comment>
<comment type="function">
    <text evidence="9">Catalyzes the conversion of long-chain fatty acids to their active form acyl-CoAs for both synthesis of cellular lipids, and degradation via beta-oxidation.</text>
</comment>
<keyword evidence="6 9" id="KW-0067">ATP-binding</keyword>
<dbReference type="GO" id="GO:0005524">
    <property type="term" value="F:ATP binding"/>
    <property type="evidence" value="ECO:0007669"/>
    <property type="project" value="UniProtKB-KW"/>
</dbReference>
<dbReference type="InterPro" id="IPR042099">
    <property type="entry name" value="ANL_N_sf"/>
</dbReference>
<dbReference type="PROSITE" id="PS00455">
    <property type="entry name" value="AMP_BINDING"/>
    <property type="match status" value="1"/>
</dbReference>
<dbReference type="InterPro" id="IPR045311">
    <property type="entry name" value="LC-FACS_euk"/>
</dbReference>
<dbReference type="CDD" id="cd05927">
    <property type="entry name" value="LC-FACS_euk"/>
    <property type="match status" value="1"/>
</dbReference>